<reference evidence="5" key="1">
    <citation type="submission" date="2021-01" db="EMBL/GenBank/DDBJ databases">
        <authorList>
            <consortium name="Genoscope - CEA"/>
            <person name="William W."/>
        </authorList>
    </citation>
    <scope>NUCLEOTIDE SEQUENCE</scope>
</reference>
<dbReference type="OrthoDB" id="298179at2759"/>
<dbReference type="InterPro" id="IPR051570">
    <property type="entry name" value="TBC1_cilium_biogenesis"/>
</dbReference>
<evidence type="ECO:0000313" key="5">
    <source>
        <dbReference type="EMBL" id="CAD8175862.1"/>
    </source>
</evidence>
<keyword evidence="6" id="KW-1185">Reference proteome</keyword>
<evidence type="ECO:0000313" key="6">
    <source>
        <dbReference type="Proteomes" id="UP000683925"/>
    </source>
</evidence>
<feature type="region of interest" description="Disordered" evidence="4">
    <location>
        <begin position="213"/>
        <end position="241"/>
    </location>
</feature>
<dbReference type="PANTHER" id="PTHR19853:SF0">
    <property type="entry name" value="WD REPEAT-CONTAINING PROTEIN 3"/>
    <property type="match status" value="1"/>
</dbReference>
<dbReference type="GO" id="GO:0034388">
    <property type="term" value="C:Pwp2p-containing subcomplex of 90S preribosome"/>
    <property type="evidence" value="ECO:0007669"/>
    <property type="project" value="TreeGrafter"/>
</dbReference>
<dbReference type="AlphaFoldDB" id="A0A8S1VK57"/>
<dbReference type="EMBL" id="CAJJDP010000065">
    <property type="protein sequence ID" value="CAD8175862.1"/>
    <property type="molecule type" value="Genomic_DNA"/>
</dbReference>
<accession>A0A8S1VK57</accession>
<feature type="coiled-coil region" evidence="3">
    <location>
        <begin position="810"/>
        <end position="837"/>
    </location>
</feature>
<comment type="caution">
    <text evidence="5">The sequence shown here is derived from an EMBL/GenBank/DDBJ whole genome shotgun (WGS) entry which is preliminary data.</text>
</comment>
<dbReference type="GO" id="GO:0032040">
    <property type="term" value="C:small-subunit processome"/>
    <property type="evidence" value="ECO:0007669"/>
    <property type="project" value="TreeGrafter"/>
</dbReference>
<keyword evidence="3" id="KW-0175">Coiled coil</keyword>
<organism evidence="5 6">
    <name type="scientific">Paramecium octaurelia</name>
    <dbReference type="NCBI Taxonomy" id="43137"/>
    <lineage>
        <taxon>Eukaryota</taxon>
        <taxon>Sar</taxon>
        <taxon>Alveolata</taxon>
        <taxon>Ciliophora</taxon>
        <taxon>Intramacronucleata</taxon>
        <taxon>Oligohymenophorea</taxon>
        <taxon>Peniculida</taxon>
        <taxon>Parameciidae</taxon>
        <taxon>Paramecium</taxon>
    </lineage>
</organism>
<dbReference type="InterPro" id="IPR001680">
    <property type="entry name" value="WD40_rpt"/>
</dbReference>
<dbReference type="OMA" id="INISQYC"/>
<protein>
    <submittedName>
        <fullName evidence="5">Uncharacterized protein</fullName>
    </submittedName>
</protein>
<dbReference type="SMART" id="SM00320">
    <property type="entry name" value="WD40"/>
    <property type="match status" value="2"/>
</dbReference>
<keyword evidence="1" id="KW-0853">WD repeat</keyword>
<feature type="compositionally biased region" description="Low complexity" evidence="4">
    <location>
        <begin position="213"/>
        <end position="233"/>
    </location>
</feature>
<keyword evidence="2" id="KW-0677">Repeat</keyword>
<dbReference type="PANTHER" id="PTHR19853">
    <property type="entry name" value="WD REPEAT CONTAINING PROTEIN 3 WDR3"/>
    <property type="match status" value="1"/>
</dbReference>
<name>A0A8S1VK57_PAROT</name>
<feature type="region of interest" description="Disordered" evidence="4">
    <location>
        <begin position="684"/>
        <end position="707"/>
    </location>
</feature>
<sequence length="838" mass="96968">MDKLNCWEYCNPSNFKDRLPKPYSFINKLLNTMILNEVYNKIFEIEKYRDDPNYEGHLRTLPPQGIFEIPQLTYISRDSSDNLVAVGDSQGNLMILDLIKKIRIAKKETNGKRILKVCLSDREQAMDEYKNVCAIGVIHHNDATVYIYRYRVNENRIQLHHTITMSKDKNYIGEYPVDINISQYCQYVSVAQYNGCIKVFRIPDIKIDNLQSLNQVPNNNNSNDPQSPMQNQSKMSGRVREFQQIGTQQQQQHIGTQSSPLDVQCTELTDLVYQVKFRGVKKQLNYNGILEKMKTENIKESQVEEKVDLKKKSVAPNKKSIETSQVVQVVEEILYDENSNFMISDEDYPEQKFKALVEFVKERLNFQSGNKTFNAYKQQECVTGIVVGWTNTTILEIHKFANPCKSALPEYCNTQQIQTVIQQKVKQQIIEIQILYPLSSLAISKNSINLGIGLKQGSVLVYDLIMEQEKGYLDKHVYSCTFMKFCEDNRLVSASYDGSVNIYDTQECKVLCKRTHQFRKGTRMKIEEQKQGLWRIIGMSVSNTGLAVALDAQQEVRIYDVWHGEKIAKLSPQQVMDEKSRQWVLEKPIVACFKNEILVSASNKFDQTKQTTLQIFKIFDNLVNLFPGLANIYRKGVSKDKIMNLFQRINKQELQNTSFEIPNLQCPPSNQQVKITGQENKASFQRPGSIHISNRSNKLNKLPPAINQNGRQSRAISLINSLQKSNQSEQQVDFNSSFQSNMPSSFTNRQHKQTSKQIVLTKEILHPEQFLLEKEKIQIPFLVKEELEMVQNCRNRNYEKLARIEKVSTMIQQVGQKLALEEEKKKLQKRYRQLSVAK</sequence>
<proteinExistence type="predicted"/>
<dbReference type="GO" id="GO:0030490">
    <property type="term" value="P:maturation of SSU-rRNA"/>
    <property type="evidence" value="ECO:0007669"/>
    <property type="project" value="TreeGrafter"/>
</dbReference>
<gene>
    <name evidence="5" type="ORF">POCTA_138.1.T0660097</name>
</gene>
<evidence type="ECO:0000256" key="3">
    <source>
        <dbReference type="SAM" id="Coils"/>
    </source>
</evidence>
<evidence type="ECO:0000256" key="2">
    <source>
        <dbReference type="ARBA" id="ARBA00022737"/>
    </source>
</evidence>
<dbReference type="GO" id="GO:0030515">
    <property type="term" value="F:snoRNA binding"/>
    <property type="evidence" value="ECO:0007669"/>
    <property type="project" value="TreeGrafter"/>
</dbReference>
<evidence type="ECO:0000256" key="4">
    <source>
        <dbReference type="SAM" id="MobiDB-lite"/>
    </source>
</evidence>
<evidence type="ECO:0000256" key="1">
    <source>
        <dbReference type="ARBA" id="ARBA00022574"/>
    </source>
</evidence>
<dbReference type="Proteomes" id="UP000683925">
    <property type="component" value="Unassembled WGS sequence"/>
</dbReference>